<dbReference type="InterPro" id="IPR036812">
    <property type="entry name" value="NAD(P)_OxRdtase_dom_sf"/>
</dbReference>
<protein>
    <submittedName>
        <fullName evidence="3">Aldo-keto reductase</fullName>
    </submittedName>
</protein>
<dbReference type="Gene3D" id="3.20.20.100">
    <property type="entry name" value="NADP-dependent oxidoreductase domain"/>
    <property type="match status" value="1"/>
</dbReference>
<dbReference type="PANTHER" id="PTHR43625">
    <property type="entry name" value="AFLATOXIN B1 ALDEHYDE REDUCTASE"/>
    <property type="match status" value="1"/>
</dbReference>
<dbReference type="SUPFAM" id="SSF51430">
    <property type="entry name" value="NAD(P)-linked oxidoreductase"/>
    <property type="match status" value="1"/>
</dbReference>
<proteinExistence type="predicted"/>
<keyword evidence="1" id="KW-0560">Oxidoreductase</keyword>
<reference evidence="3" key="1">
    <citation type="submission" date="2016-08" db="EMBL/GenBank/DDBJ databases">
        <authorList>
            <person name="Seilhamer J.J."/>
        </authorList>
    </citation>
    <scope>NUCLEOTIDE SEQUENCE</scope>
    <source>
        <strain evidence="3">86-1</strain>
    </source>
</reference>
<gene>
    <name evidence="3" type="ORF">KL86DES1_20992</name>
</gene>
<accession>A0A212L682</accession>
<evidence type="ECO:0000259" key="2">
    <source>
        <dbReference type="Pfam" id="PF00248"/>
    </source>
</evidence>
<dbReference type="InterPro" id="IPR023210">
    <property type="entry name" value="NADP_OxRdtase_dom"/>
</dbReference>
<evidence type="ECO:0000256" key="1">
    <source>
        <dbReference type="ARBA" id="ARBA00023002"/>
    </source>
</evidence>
<dbReference type="EMBL" id="FMJC01000002">
    <property type="protein sequence ID" value="SCM73036.1"/>
    <property type="molecule type" value="Genomic_DNA"/>
</dbReference>
<dbReference type="InterPro" id="IPR020471">
    <property type="entry name" value="AKR"/>
</dbReference>
<dbReference type="GO" id="GO:0005737">
    <property type="term" value="C:cytoplasm"/>
    <property type="evidence" value="ECO:0007669"/>
    <property type="project" value="TreeGrafter"/>
</dbReference>
<dbReference type="RefSeq" id="WP_269474307.1">
    <property type="nucleotide sequence ID" value="NZ_LT608333.1"/>
</dbReference>
<feature type="domain" description="NADP-dependent oxidoreductase" evidence="2">
    <location>
        <begin position="22"/>
        <end position="320"/>
    </location>
</feature>
<name>A0A212L682_9BACT</name>
<dbReference type="GO" id="GO:0016491">
    <property type="term" value="F:oxidoreductase activity"/>
    <property type="evidence" value="ECO:0007669"/>
    <property type="project" value="UniProtKB-KW"/>
</dbReference>
<organism evidence="3">
    <name type="scientific">uncultured Desulfovibrio sp</name>
    <dbReference type="NCBI Taxonomy" id="167968"/>
    <lineage>
        <taxon>Bacteria</taxon>
        <taxon>Pseudomonadati</taxon>
        <taxon>Thermodesulfobacteriota</taxon>
        <taxon>Desulfovibrionia</taxon>
        <taxon>Desulfovibrionales</taxon>
        <taxon>Desulfovibrionaceae</taxon>
        <taxon>Desulfovibrio</taxon>
        <taxon>environmental samples</taxon>
    </lineage>
</organism>
<sequence length="341" mass="37506">MTQHYAAMPIRELGDGFSASAISFGAMGMSEFYGKTPDDEASLAVLDRALELGVTMLDTADMYGRGHNERLMAKFVARHPQEHASGRIRIATKFGIDRDPADSYKRSINNSPDYIRKACEASLQRLGVERIDLYYAHRVNTDVDIADTMGVLADLKQQGKIAHIGLCEVSAATLARAHAAHPVAALQSEYSLWTREMEHEVLPACQRLGIGFVAYSPLGRGFLTGKYSSPDALEAGDFRRDNPRFQADNLRHNLKLLPALQAVAQKHGCTPAQIALAWLLGRYERLVVIPGTRSVARLEENCRAAHVALPHEDIAQLDAVFTEQAVHGQRYPQEGMKGANA</sequence>
<dbReference type="PANTHER" id="PTHR43625:SF40">
    <property type="entry name" value="ALDO-KETO REDUCTASE YAKC [NADP(+)]"/>
    <property type="match status" value="1"/>
</dbReference>
<dbReference type="Pfam" id="PF00248">
    <property type="entry name" value="Aldo_ket_red"/>
    <property type="match status" value="1"/>
</dbReference>
<dbReference type="InterPro" id="IPR050791">
    <property type="entry name" value="Aldo-Keto_reductase"/>
</dbReference>
<dbReference type="AlphaFoldDB" id="A0A212L682"/>
<dbReference type="PRINTS" id="PR00069">
    <property type="entry name" value="ALDKETRDTASE"/>
</dbReference>
<evidence type="ECO:0000313" key="3">
    <source>
        <dbReference type="EMBL" id="SCM73036.1"/>
    </source>
</evidence>